<comment type="caution">
    <text evidence="2">The sequence shown here is derived from an EMBL/GenBank/DDBJ whole genome shotgun (WGS) entry which is preliminary data.</text>
</comment>
<feature type="region of interest" description="Disordered" evidence="1">
    <location>
        <begin position="348"/>
        <end position="367"/>
    </location>
</feature>
<evidence type="ECO:0000313" key="3">
    <source>
        <dbReference type="Proteomes" id="UP001479436"/>
    </source>
</evidence>
<proteinExistence type="predicted"/>
<name>A0ABR2WE53_9FUNG</name>
<organism evidence="2 3">
    <name type="scientific">Basidiobolus ranarum</name>
    <dbReference type="NCBI Taxonomy" id="34480"/>
    <lineage>
        <taxon>Eukaryota</taxon>
        <taxon>Fungi</taxon>
        <taxon>Fungi incertae sedis</taxon>
        <taxon>Zoopagomycota</taxon>
        <taxon>Entomophthoromycotina</taxon>
        <taxon>Basidiobolomycetes</taxon>
        <taxon>Basidiobolales</taxon>
        <taxon>Basidiobolaceae</taxon>
        <taxon>Basidiobolus</taxon>
    </lineage>
</organism>
<feature type="region of interest" description="Disordered" evidence="1">
    <location>
        <begin position="1"/>
        <end position="26"/>
    </location>
</feature>
<feature type="region of interest" description="Disordered" evidence="1">
    <location>
        <begin position="109"/>
        <end position="141"/>
    </location>
</feature>
<evidence type="ECO:0000256" key="1">
    <source>
        <dbReference type="SAM" id="MobiDB-lite"/>
    </source>
</evidence>
<reference evidence="2 3" key="1">
    <citation type="submission" date="2023-04" db="EMBL/GenBank/DDBJ databases">
        <title>Genome of Basidiobolus ranarum AG-B5.</title>
        <authorList>
            <person name="Stajich J.E."/>
            <person name="Carter-House D."/>
            <person name="Gryganskyi A."/>
        </authorList>
    </citation>
    <scope>NUCLEOTIDE SEQUENCE [LARGE SCALE GENOMIC DNA]</scope>
    <source>
        <strain evidence="2 3">AG-B5</strain>
    </source>
</reference>
<protein>
    <submittedName>
        <fullName evidence="2">Uncharacterized protein</fullName>
    </submittedName>
</protein>
<keyword evidence="3" id="KW-1185">Reference proteome</keyword>
<feature type="compositionally biased region" description="Basic and acidic residues" evidence="1">
    <location>
        <begin position="122"/>
        <end position="132"/>
    </location>
</feature>
<feature type="compositionally biased region" description="Polar residues" evidence="1">
    <location>
        <begin position="1"/>
        <end position="11"/>
    </location>
</feature>
<accession>A0ABR2WE53</accession>
<evidence type="ECO:0000313" key="2">
    <source>
        <dbReference type="EMBL" id="KAK9759784.1"/>
    </source>
</evidence>
<gene>
    <name evidence="2" type="ORF">K7432_016859</name>
</gene>
<dbReference type="EMBL" id="JASJQH010003098">
    <property type="protein sequence ID" value="KAK9759784.1"/>
    <property type="molecule type" value="Genomic_DNA"/>
</dbReference>
<feature type="compositionally biased region" description="Polar residues" evidence="1">
    <location>
        <begin position="109"/>
        <end position="121"/>
    </location>
</feature>
<dbReference type="Proteomes" id="UP001479436">
    <property type="component" value="Unassembled WGS sequence"/>
</dbReference>
<sequence length="367" mass="41090">MLITQNIQLPKTSRKQKAHSSLLSDPANINTTNRMLKLEFDMRSLKEQFAYFGSRIDWLATLVETLLVAQPDFNNSSQACTSTINTEIAHPSSHPQGNNKLDKNYSLQQSDVSSMECTSPTTHHENSKEARSDSATSSKFSNRCSLAAPAIKEAKRRPTFAEIARRNTKTGSREEIERMKAAMQKCVGAKPAFTSTQAEVKHQCCRVYLRGIQHQPIQEVKSILYDLRFQLSKIWSIDFIGKNTLEFTLSASYAHSFVIHSKKFPFLTLLSKVDPTKPLDPLALPEVASKVKAAYIKRIQQSYILSNSKIYKDYLAALSLECNIPLNTDDNANCNKPETIQGADTVINPDEIVAKDPPNNAPSDHKQ</sequence>